<organism evidence="3 4">
    <name type="scientific">Arthrobacter horti</name>
    <dbReference type="NCBI Taxonomy" id="3068273"/>
    <lineage>
        <taxon>Bacteria</taxon>
        <taxon>Bacillati</taxon>
        <taxon>Actinomycetota</taxon>
        <taxon>Actinomycetes</taxon>
        <taxon>Micrococcales</taxon>
        <taxon>Micrococcaceae</taxon>
        <taxon>Arthrobacter</taxon>
    </lineage>
</organism>
<keyword evidence="2" id="KW-0812">Transmembrane</keyword>
<feature type="transmembrane region" description="Helical" evidence="2">
    <location>
        <begin position="59"/>
        <end position="92"/>
    </location>
</feature>
<dbReference type="EMBL" id="JAVALS010000004">
    <property type="protein sequence ID" value="MDP5227221.1"/>
    <property type="molecule type" value="Genomic_DNA"/>
</dbReference>
<feature type="transmembrane region" description="Helical" evidence="2">
    <location>
        <begin position="112"/>
        <end position="130"/>
    </location>
</feature>
<evidence type="ECO:0000256" key="2">
    <source>
        <dbReference type="SAM" id="Phobius"/>
    </source>
</evidence>
<evidence type="ECO:0000256" key="1">
    <source>
        <dbReference type="SAM" id="MobiDB-lite"/>
    </source>
</evidence>
<sequence length="285" mass="29954">MNKLPETGDRPAPHRIVYDIAMALTILALGGLLAVIGFSSRSPAAGPGQRWGLDRSVDTLVGTAALWAGAAVVIWWAFSLAVALAGAAMIAVGRQTSAARLSRFSPAFMQRLALAVLGLNLTVVPAAQAATTVTPVPIVGSSSAVQAYDPSFLRPHEREQPAPQALDPGWGALKLPLSQEAPRVSDLDPGWTPRPSPGAQPGLLNQAPRADASAQGDSEAVVRPGDSLWSVVRRHLGDRATDAEVARDWPRWYQENKELIGGDPDLILPGMILTPPVPAPQIHGG</sequence>
<dbReference type="InterPro" id="IPR036779">
    <property type="entry name" value="LysM_dom_sf"/>
</dbReference>
<name>A0ABT9INQ6_9MICC</name>
<gene>
    <name evidence="3" type="ORF">Q9R02_08670</name>
</gene>
<keyword evidence="2" id="KW-1133">Transmembrane helix</keyword>
<protein>
    <submittedName>
        <fullName evidence="3">LysM domain-containing protein</fullName>
    </submittedName>
</protein>
<reference evidence="3 4" key="1">
    <citation type="submission" date="2023-08" db="EMBL/GenBank/DDBJ databases">
        <title>Arthrobacter horti sp. nov., isolated from forest soil.</title>
        <authorList>
            <person name="Park M."/>
        </authorList>
    </citation>
    <scope>NUCLEOTIDE SEQUENCE [LARGE SCALE GENOMIC DNA]</scope>
    <source>
        <strain evidence="3 4">YJM1</strain>
    </source>
</reference>
<keyword evidence="4" id="KW-1185">Reference proteome</keyword>
<evidence type="ECO:0000313" key="3">
    <source>
        <dbReference type="EMBL" id="MDP5227221.1"/>
    </source>
</evidence>
<evidence type="ECO:0000313" key="4">
    <source>
        <dbReference type="Proteomes" id="UP001232725"/>
    </source>
</evidence>
<dbReference type="Proteomes" id="UP001232725">
    <property type="component" value="Unassembled WGS sequence"/>
</dbReference>
<dbReference type="InterPro" id="IPR018392">
    <property type="entry name" value="LysM"/>
</dbReference>
<dbReference type="RefSeq" id="WP_305996268.1">
    <property type="nucleotide sequence ID" value="NZ_JAVALS010000004.1"/>
</dbReference>
<dbReference type="CDD" id="cd00118">
    <property type="entry name" value="LysM"/>
    <property type="match status" value="1"/>
</dbReference>
<feature type="region of interest" description="Disordered" evidence="1">
    <location>
        <begin position="182"/>
        <end position="222"/>
    </location>
</feature>
<comment type="caution">
    <text evidence="3">The sequence shown here is derived from an EMBL/GenBank/DDBJ whole genome shotgun (WGS) entry which is preliminary data.</text>
</comment>
<keyword evidence="2" id="KW-0472">Membrane</keyword>
<accession>A0ABT9INQ6</accession>
<proteinExistence type="predicted"/>
<feature type="transmembrane region" description="Helical" evidence="2">
    <location>
        <begin position="20"/>
        <end position="39"/>
    </location>
</feature>
<dbReference type="Gene3D" id="3.10.350.10">
    <property type="entry name" value="LysM domain"/>
    <property type="match status" value="1"/>
</dbReference>